<keyword evidence="4 5" id="KW-0472">Membrane</keyword>
<dbReference type="Pfam" id="PF07690">
    <property type="entry name" value="MFS_1"/>
    <property type="match status" value="1"/>
</dbReference>
<comment type="caution">
    <text evidence="7">The sequence shown here is derived from an EMBL/GenBank/DDBJ whole genome shotgun (WGS) entry which is preliminary data.</text>
</comment>
<dbReference type="InterPro" id="IPR051788">
    <property type="entry name" value="MFS_Transporter"/>
</dbReference>
<dbReference type="RefSeq" id="WP_021709565.1">
    <property type="nucleotide sequence ID" value="NZ_BAOB01000175.1"/>
</dbReference>
<feature type="transmembrane region" description="Helical" evidence="5">
    <location>
        <begin position="297"/>
        <end position="318"/>
    </location>
</feature>
<dbReference type="Gene3D" id="1.20.1250.20">
    <property type="entry name" value="MFS general substrate transporter like domains"/>
    <property type="match status" value="2"/>
</dbReference>
<gene>
    <name evidence="7" type="ORF">VAZ01S_031_00220</name>
</gene>
<dbReference type="eggNOG" id="COG2223">
    <property type="taxonomic scope" value="Bacteria"/>
</dbReference>
<dbReference type="GO" id="GO:0022857">
    <property type="term" value="F:transmembrane transporter activity"/>
    <property type="evidence" value="ECO:0007669"/>
    <property type="project" value="InterPro"/>
</dbReference>
<proteinExistence type="predicted"/>
<feature type="transmembrane region" description="Helical" evidence="5">
    <location>
        <begin position="202"/>
        <end position="221"/>
    </location>
</feature>
<feature type="transmembrane region" description="Helical" evidence="5">
    <location>
        <begin position="325"/>
        <end position="347"/>
    </location>
</feature>
<dbReference type="InterPro" id="IPR008075">
    <property type="entry name" value="LIMR"/>
</dbReference>
<feature type="transmembrane region" description="Helical" evidence="5">
    <location>
        <begin position="132"/>
        <end position="155"/>
    </location>
</feature>
<feature type="transmembrane region" description="Helical" evidence="5">
    <location>
        <begin position="271"/>
        <end position="291"/>
    </location>
</feature>
<dbReference type="STRING" id="1219077.VAZ01S_031_00220"/>
<accession>U3C314</accession>
<dbReference type="PROSITE" id="PS50850">
    <property type="entry name" value="MFS"/>
    <property type="match status" value="1"/>
</dbReference>
<evidence type="ECO:0000256" key="5">
    <source>
        <dbReference type="SAM" id="Phobius"/>
    </source>
</evidence>
<dbReference type="CDD" id="cd17393">
    <property type="entry name" value="MFS_MosC_like"/>
    <property type="match status" value="1"/>
</dbReference>
<dbReference type="OrthoDB" id="9810941at2"/>
<name>U3C314_9VIBR</name>
<reference evidence="7 8" key="1">
    <citation type="submission" date="2013-09" db="EMBL/GenBank/DDBJ databases">
        <title>Whole genome shotgun sequence of Vibrio azureus NBRC 104587.</title>
        <authorList>
            <person name="Isaki S."/>
            <person name="Hosoyama A."/>
            <person name="Numata M."/>
            <person name="Hashimoto M."/>
            <person name="Hosoyama Y."/>
            <person name="Tsuchikane K."/>
            <person name="Noguchi M."/>
            <person name="Hirakata S."/>
            <person name="Ichikawa N."/>
            <person name="Ohji S."/>
            <person name="Yamazoe A."/>
            <person name="Fujita N."/>
        </authorList>
    </citation>
    <scope>NUCLEOTIDE SEQUENCE [LARGE SCALE GENOMIC DNA]</scope>
    <source>
        <strain evidence="7 8">NBRC 104587</strain>
    </source>
</reference>
<feature type="transmembrane region" description="Helical" evidence="5">
    <location>
        <begin position="44"/>
        <end position="63"/>
    </location>
</feature>
<evidence type="ECO:0000256" key="3">
    <source>
        <dbReference type="ARBA" id="ARBA00022989"/>
    </source>
</evidence>
<sequence>MFNLKKYLPLIPTMGLFWLLGFNVGTWASRLISIKENMLISDAYLGFFLLAASLGGVIAFPITIATIKYLGVRKAVVVQSIAASLLIYFIMNTQNYFLALFFMFLEGICCAGINTSINLFGNDMEKRHKIKFMARFHATFSLGLASAALLTMIVMKYVSEALYVHSLISGLIILTIMILSVVKLPEIASEGNKENNEGSRLLNIKTLTLGGLILFATIVEGSMHDWSTIYLKDILHIEESIASSGLLVFSLSMFVGRLFADNFRSKYSDFILIFSAGLIVAFSLATSLLIMNITITWLAFAVVGLAISFVQPSIYAMAASMGTGSLSIVATFSSVGGFMGPPIVGFISSNSSLLYGMYFISFSSLCISFMAFFLLKLKQSNTLANEGV</sequence>
<dbReference type="InterPro" id="IPR011701">
    <property type="entry name" value="MFS"/>
</dbReference>
<evidence type="ECO:0000256" key="4">
    <source>
        <dbReference type="ARBA" id="ARBA00023136"/>
    </source>
</evidence>
<feature type="transmembrane region" description="Helical" evidence="5">
    <location>
        <begin position="161"/>
        <end position="182"/>
    </location>
</feature>
<dbReference type="PANTHER" id="PTHR23514">
    <property type="entry name" value="BYPASS OF STOP CODON PROTEIN 6"/>
    <property type="match status" value="1"/>
</dbReference>
<protein>
    <recommendedName>
        <fullName evidence="6">Major facilitator superfamily (MFS) profile domain-containing protein</fullName>
    </recommendedName>
</protein>
<feature type="transmembrane region" description="Helical" evidence="5">
    <location>
        <begin position="97"/>
        <end position="120"/>
    </location>
</feature>
<dbReference type="PANTHER" id="PTHR23514:SF13">
    <property type="entry name" value="INNER MEMBRANE PROTEIN YBJJ"/>
    <property type="match status" value="1"/>
</dbReference>
<dbReference type="InterPro" id="IPR020846">
    <property type="entry name" value="MFS_dom"/>
</dbReference>
<dbReference type="EMBL" id="BATL01000031">
    <property type="protein sequence ID" value="GAD75809.1"/>
    <property type="molecule type" value="Genomic_DNA"/>
</dbReference>
<feature type="transmembrane region" description="Helical" evidence="5">
    <location>
        <begin position="241"/>
        <end position="259"/>
    </location>
</feature>
<comment type="subcellular location">
    <subcellularLocation>
        <location evidence="1">Membrane</location>
        <topology evidence="1">Multi-pass membrane protein</topology>
    </subcellularLocation>
</comment>
<evidence type="ECO:0000256" key="2">
    <source>
        <dbReference type="ARBA" id="ARBA00022692"/>
    </source>
</evidence>
<feature type="transmembrane region" description="Helical" evidence="5">
    <location>
        <begin position="353"/>
        <end position="375"/>
    </location>
</feature>
<dbReference type="SUPFAM" id="SSF103473">
    <property type="entry name" value="MFS general substrate transporter"/>
    <property type="match status" value="1"/>
</dbReference>
<evidence type="ECO:0000313" key="7">
    <source>
        <dbReference type="EMBL" id="GAD75809.1"/>
    </source>
</evidence>
<organism evidence="7 8">
    <name type="scientific">Vibrio azureus NBRC 104587</name>
    <dbReference type="NCBI Taxonomy" id="1219077"/>
    <lineage>
        <taxon>Bacteria</taxon>
        <taxon>Pseudomonadati</taxon>
        <taxon>Pseudomonadota</taxon>
        <taxon>Gammaproteobacteria</taxon>
        <taxon>Vibrionales</taxon>
        <taxon>Vibrionaceae</taxon>
        <taxon>Vibrio</taxon>
    </lineage>
</organism>
<evidence type="ECO:0000256" key="1">
    <source>
        <dbReference type="ARBA" id="ARBA00004141"/>
    </source>
</evidence>
<keyword evidence="3 5" id="KW-1133">Transmembrane helix</keyword>
<keyword evidence="2 5" id="KW-0812">Transmembrane</keyword>
<dbReference type="InterPro" id="IPR036259">
    <property type="entry name" value="MFS_trans_sf"/>
</dbReference>
<dbReference type="PRINTS" id="PR01692">
    <property type="entry name" value="LIPOCALINIMR"/>
</dbReference>
<dbReference type="Proteomes" id="UP000016567">
    <property type="component" value="Unassembled WGS sequence"/>
</dbReference>
<dbReference type="AlphaFoldDB" id="U3C314"/>
<evidence type="ECO:0000259" key="6">
    <source>
        <dbReference type="PROSITE" id="PS50850"/>
    </source>
</evidence>
<dbReference type="GO" id="GO:0016020">
    <property type="term" value="C:membrane"/>
    <property type="evidence" value="ECO:0007669"/>
    <property type="project" value="UniProtKB-SubCell"/>
</dbReference>
<feature type="domain" description="Major facilitator superfamily (MFS) profile" evidence="6">
    <location>
        <begin position="9"/>
        <end position="381"/>
    </location>
</feature>
<evidence type="ECO:0000313" key="8">
    <source>
        <dbReference type="Proteomes" id="UP000016567"/>
    </source>
</evidence>
<keyword evidence="8" id="KW-1185">Reference proteome</keyword>